<protein>
    <recommendedName>
        <fullName evidence="1">PhnB-like domain-containing protein</fullName>
    </recommendedName>
</protein>
<dbReference type="RefSeq" id="WP_003397191.1">
    <property type="nucleotide sequence ID" value="NZ_APCD01000008.1"/>
</dbReference>
<gene>
    <name evidence="2" type="ORF">H919_07461</name>
</gene>
<sequence>MEQKIMTCLMFSGQAEEAIRLYMSVFSPAEIEQIVHQENGMVLHATFLLKGQRLMAIDNHVEHHEFTPAMSLCVTCDTEEEIDRAFEQLSQSGKVLMPLGAYPFCKKFAWVEDRYGVSWQLSLGN</sequence>
<evidence type="ECO:0000259" key="1">
    <source>
        <dbReference type="Pfam" id="PF06983"/>
    </source>
</evidence>
<dbReference type="AlphaFoldDB" id="M8D4Z9"/>
<dbReference type="InterPro" id="IPR009725">
    <property type="entry name" value="3_dmu_93_MTrfase"/>
</dbReference>
<dbReference type="CDD" id="cd06588">
    <property type="entry name" value="PhnB_like"/>
    <property type="match status" value="1"/>
</dbReference>
<dbReference type="Gene3D" id="3.30.720.100">
    <property type="match status" value="1"/>
</dbReference>
<evidence type="ECO:0000313" key="2">
    <source>
        <dbReference type="EMBL" id="EMT45912.1"/>
    </source>
</evidence>
<reference evidence="2 3" key="2">
    <citation type="journal article" date="2015" name="Genome Announc.">
        <title>Genome Sequence of Anoxybacillus flavithermus Strain AK1, a Thermophile Isolated from a Hot Spring in Saudi Arabia.</title>
        <authorList>
            <person name="Khalil A."/>
            <person name="Sivakumar N."/>
            <person name="Qarawi S."/>
        </authorList>
    </citation>
    <scope>NUCLEOTIDE SEQUENCE [LARGE SCALE GENOMIC DNA]</scope>
    <source>
        <strain evidence="2 3">AK1</strain>
    </source>
</reference>
<name>M8D4Z9_9BACL</name>
<proteinExistence type="predicted"/>
<organism evidence="2 3">
    <name type="scientific">Anoxybacillus flavithermus AK1</name>
    <dbReference type="NCBI Taxonomy" id="1297581"/>
    <lineage>
        <taxon>Bacteria</taxon>
        <taxon>Bacillati</taxon>
        <taxon>Bacillota</taxon>
        <taxon>Bacilli</taxon>
        <taxon>Bacillales</taxon>
        <taxon>Anoxybacillaceae</taxon>
        <taxon>Anoxybacillus</taxon>
    </lineage>
</organism>
<dbReference type="PANTHER" id="PTHR33990:SF4">
    <property type="entry name" value="PHNB-LIKE DOMAIN-CONTAINING PROTEIN"/>
    <property type="match status" value="1"/>
</dbReference>
<dbReference type="SUPFAM" id="SSF54593">
    <property type="entry name" value="Glyoxalase/Bleomycin resistance protein/Dihydroxybiphenyl dioxygenase"/>
    <property type="match status" value="1"/>
</dbReference>
<accession>M8D4Z9</accession>
<dbReference type="Pfam" id="PF06983">
    <property type="entry name" value="3-dmu-9_3-mt"/>
    <property type="match status" value="1"/>
</dbReference>
<evidence type="ECO:0000313" key="3">
    <source>
        <dbReference type="Proteomes" id="UP000012085"/>
    </source>
</evidence>
<reference evidence="2 3" key="1">
    <citation type="submission" date="2013-03" db="EMBL/GenBank/DDBJ databases">
        <title>Assembly of a new bacterial strain Anoxybacillus flavithermus AK1.</title>
        <authorList>
            <person name="Rajan I."/>
            <person name="PoliReddy D."/>
            <person name="Sugumar T."/>
            <person name="Rathinam K."/>
            <person name="Alqarawi S."/>
            <person name="Khalil A.B."/>
            <person name="Sivakumar N."/>
        </authorList>
    </citation>
    <scope>NUCLEOTIDE SEQUENCE [LARGE SCALE GENOMIC DNA]</scope>
    <source>
        <strain evidence="2 3">AK1</strain>
    </source>
</reference>
<dbReference type="Proteomes" id="UP000012085">
    <property type="component" value="Unassembled WGS sequence"/>
</dbReference>
<dbReference type="PATRIC" id="fig|1297581.3.peg.1529"/>
<dbReference type="PIRSF" id="PIRSF021700">
    <property type="entry name" value="3_dmu_93_MTrfase"/>
    <property type="match status" value="1"/>
</dbReference>
<feature type="domain" description="PhnB-like" evidence="1">
    <location>
        <begin position="3"/>
        <end position="121"/>
    </location>
</feature>
<dbReference type="PANTHER" id="PTHR33990">
    <property type="entry name" value="PROTEIN YJDN-RELATED"/>
    <property type="match status" value="1"/>
</dbReference>
<dbReference type="InterPro" id="IPR028973">
    <property type="entry name" value="PhnB-like"/>
</dbReference>
<dbReference type="InterPro" id="IPR029068">
    <property type="entry name" value="Glyas_Bleomycin-R_OHBP_Dase"/>
</dbReference>
<comment type="caution">
    <text evidence="2">The sequence shown here is derived from an EMBL/GenBank/DDBJ whole genome shotgun (WGS) entry which is preliminary data.</text>
</comment>
<dbReference type="Gene3D" id="3.30.720.110">
    <property type="match status" value="1"/>
</dbReference>
<dbReference type="EMBL" id="APCD01000008">
    <property type="protein sequence ID" value="EMT45912.1"/>
    <property type="molecule type" value="Genomic_DNA"/>
</dbReference>